<dbReference type="Proteomes" id="UP001055879">
    <property type="component" value="Linkage Group LG01"/>
</dbReference>
<comment type="caution">
    <text evidence="1">The sequence shown here is derived from an EMBL/GenBank/DDBJ whole genome shotgun (WGS) entry which is preliminary data.</text>
</comment>
<organism evidence="1 2">
    <name type="scientific">Arctium lappa</name>
    <name type="common">Greater burdock</name>
    <name type="synonym">Lappa major</name>
    <dbReference type="NCBI Taxonomy" id="4217"/>
    <lineage>
        <taxon>Eukaryota</taxon>
        <taxon>Viridiplantae</taxon>
        <taxon>Streptophyta</taxon>
        <taxon>Embryophyta</taxon>
        <taxon>Tracheophyta</taxon>
        <taxon>Spermatophyta</taxon>
        <taxon>Magnoliopsida</taxon>
        <taxon>eudicotyledons</taxon>
        <taxon>Gunneridae</taxon>
        <taxon>Pentapetalae</taxon>
        <taxon>asterids</taxon>
        <taxon>campanulids</taxon>
        <taxon>Asterales</taxon>
        <taxon>Asteraceae</taxon>
        <taxon>Carduoideae</taxon>
        <taxon>Cardueae</taxon>
        <taxon>Arctiinae</taxon>
        <taxon>Arctium</taxon>
    </lineage>
</organism>
<name>A0ACB9FL08_ARCLA</name>
<evidence type="ECO:0000313" key="1">
    <source>
        <dbReference type="EMBL" id="KAI3771545.1"/>
    </source>
</evidence>
<reference evidence="1 2" key="2">
    <citation type="journal article" date="2022" name="Mol. Ecol. Resour.">
        <title>The genomes of chicory, endive, great burdock and yacon provide insights into Asteraceae paleo-polyploidization history and plant inulin production.</title>
        <authorList>
            <person name="Fan W."/>
            <person name="Wang S."/>
            <person name="Wang H."/>
            <person name="Wang A."/>
            <person name="Jiang F."/>
            <person name="Liu H."/>
            <person name="Zhao H."/>
            <person name="Xu D."/>
            <person name="Zhang Y."/>
        </authorList>
    </citation>
    <scope>NUCLEOTIDE SEQUENCE [LARGE SCALE GENOMIC DNA]</scope>
    <source>
        <strain evidence="2">cv. Niubang</strain>
    </source>
</reference>
<proteinExistence type="predicted"/>
<keyword evidence="2" id="KW-1185">Reference proteome</keyword>
<dbReference type="EMBL" id="CM042047">
    <property type="protein sequence ID" value="KAI3771545.1"/>
    <property type="molecule type" value="Genomic_DNA"/>
</dbReference>
<reference evidence="2" key="1">
    <citation type="journal article" date="2022" name="Mol. Ecol. Resour.">
        <title>The genomes of chicory, endive, great burdock and yacon provide insights into Asteraceae palaeo-polyploidization history and plant inulin production.</title>
        <authorList>
            <person name="Fan W."/>
            <person name="Wang S."/>
            <person name="Wang H."/>
            <person name="Wang A."/>
            <person name="Jiang F."/>
            <person name="Liu H."/>
            <person name="Zhao H."/>
            <person name="Xu D."/>
            <person name="Zhang Y."/>
        </authorList>
    </citation>
    <scope>NUCLEOTIDE SEQUENCE [LARGE SCALE GENOMIC DNA]</scope>
    <source>
        <strain evidence="2">cv. Niubang</strain>
    </source>
</reference>
<gene>
    <name evidence="1" type="ORF">L6452_02710</name>
</gene>
<accession>A0ACB9FL08</accession>
<protein>
    <submittedName>
        <fullName evidence="1">Uncharacterized protein</fullName>
    </submittedName>
</protein>
<evidence type="ECO:0000313" key="2">
    <source>
        <dbReference type="Proteomes" id="UP001055879"/>
    </source>
</evidence>
<sequence>MTSLFNFFNAPLNLVNLLPIILFFAFGLCFGIILNFNLKNIFFNLQFTQFFVSTTTTAITNIISPPQSTTSPTMKMGLGGYLHPPKLMHDMTDEELFWRASMVPKVRDYFVEQNLKSCIHVFDERYGGVIAAVGQILQRPARSGS</sequence>